<sequence>MLDGMKDRKRPDPDAICKRALPVAGVAARTWLGRVDAWWAHGAAYAVRSAMRGTAALLLPVDCVCCRRPDAVLCAPCARAMRTACLRPRRVEHRAESLPLNHRNEPLPVVAAGAYEHELAAVILAFKNRQMPGLVGILVPPLARAVKSAIDTLVEPGAPVVLVPVPTRLQARNRRGYFPVGLLLRRLRRTRVLPDRVLVAGLVRYRATRQFTSAQKGKGRRARGAVRNSMCAGGGGLPARLAVLGARVLLVDDVLTTGSTLAEAKRVLAEAGLQVCGAVVLAATPAPDEKRGVRSTR</sequence>
<organism evidence="3 4">
    <name type="scientific">Paeniglutamicibacter sulfureus</name>
    <dbReference type="NCBI Taxonomy" id="43666"/>
    <lineage>
        <taxon>Bacteria</taxon>
        <taxon>Bacillati</taxon>
        <taxon>Actinomycetota</taxon>
        <taxon>Actinomycetes</taxon>
        <taxon>Micrococcales</taxon>
        <taxon>Micrococcaceae</taxon>
        <taxon>Paeniglutamicibacter</taxon>
    </lineage>
</organism>
<dbReference type="InterPro" id="IPR051910">
    <property type="entry name" value="ComF/GntX_DNA_util-trans"/>
</dbReference>
<dbReference type="Proteomes" id="UP001183817">
    <property type="component" value="Unassembled WGS sequence"/>
</dbReference>
<comment type="similarity">
    <text evidence="1">Belongs to the ComF/GntX family.</text>
</comment>
<proteinExistence type="inferred from homology"/>
<evidence type="ECO:0000259" key="2">
    <source>
        <dbReference type="Pfam" id="PF00156"/>
    </source>
</evidence>
<dbReference type="RefSeq" id="WP_310288184.1">
    <property type="nucleotide sequence ID" value="NZ_BAAAWO010000001.1"/>
</dbReference>
<dbReference type="InterPro" id="IPR029057">
    <property type="entry name" value="PRTase-like"/>
</dbReference>
<dbReference type="CDD" id="cd06223">
    <property type="entry name" value="PRTases_typeI"/>
    <property type="match status" value="1"/>
</dbReference>
<evidence type="ECO:0000313" key="4">
    <source>
        <dbReference type="Proteomes" id="UP001183817"/>
    </source>
</evidence>
<dbReference type="Gene3D" id="3.40.50.2020">
    <property type="match status" value="1"/>
</dbReference>
<dbReference type="EMBL" id="JAVDYI010000001">
    <property type="protein sequence ID" value="MDR7357014.1"/>
    <property type="molecule type" value="Genomic_DNA"/>
</dbReference>
<gene>
    <name evidence="3" type="ORF">J2S64_000705</name>
</gene>
<protein>
    <submittedName>
        <fullName evidence="3">Amidophosphoribosyltransferase</fullName>
    </submittedName>
</protein>
<keyword evidence="4" id="KW-1185">Reference proteome</keyword>
<evidence type="ECO:0000313" key="3">
    <source>
        <dbReference type="EMBL" id="MDR7357014.1"/>
    </source>
</evidence>
<dbReference type="Pfam" id="PF00156">
    <property type="entry name" value="Pribosyltran"/>
    <property type="match status" value="1"/>
</dbReference>
<reference evidence="3 4" key="1">
    <citation type="submission" date="2023-07" db="EMBL/GenBank/DDBJ databases">
        <title>Sequencing the genomes of 1000 actinobacteria strains.</title>
        <authorList>
            <person name="Klenk H.-P."/>
        </authorList>
    </citation>
    <scope>NUCLEOTIDE SEQUENCE [LARGE SCALE GENOMIC DNA]</scope>
    <source>
        <strain evidence="3 4">DSM 20167</strain>
    </source>
</reference>
<evidence type="ECO:0000256" key="1">
    <source>
        <dbReference type="ARBA" id="ARBA00008007"/>
    </source>
</evidence>
<comment type="caution">
    <text evidence="3">The sequence shown here is derived from an EMBL/GenBank/DDBJ whole genome shotgun (WGS) entry which is preliminary data.</text>
</comment>
<dbReference type="PANTHER" id="PTHR47505:SF1">
    <property type="entry name" value="DNA UTILIZATION PROTEIN YHGH"/>
    <property type="match status" value="1"/>
</dbReference>
<dbReference type="PANTHER" id="PTHR47505">
    <property type="entry name" value="DNA UTILIZATION PROTEIN YHGH"/>
    <property type="match status" value="1"/>
</dbReference>
<dbReference type="SUPFAM" id="SSF53271">
    <property type="entry name" value="PRTase-like"/>
    <property type="match status" value="1"/>
</dbReference>
<name>A0ABU2BGB4_9MICC</name>
<feature type="domain" description="Phosphoribosyltransferase" evidence="2">
    <location>
        <begin position="218"/>
        <end position="288"/>
    </location>
</feature>
<accession>A0ABU2BGB4</accession>
<dbReference type="InterPro" id="IPR000836">
    <property type="entry name" value="PRTase_dom"/>
</dbReference>